<dbReference type="AlphaFoldDB" id="A0A4Y7JE91"/>
<dbReference type="Pfam" id="PF12697">
    <property type="entry name" value="Abhydrolase_6"/>
    <property type="match status" value="1"/>
</dbReference>
<keyword evidence="3" id="KW-0805">Transcription regulation</keyword>
<feature type="domain" description="HTH myb-type" evidence="8">
    <location>
        <begin position="374"/>
        <end position="426"/>
    </location>
</feature>
<comment type="subcellular location">
    <subcellularLocation>
        <location evidence="1">Nucleus</location>
    </subcellularLocation>
</comment>
<keyword evidence="2" id="KW-0677">Repeat</keyword>
<dbReference type="PROSITE" id="PS51294">
    <property type="entry name" value="HTH_MYB"/>
    <property type="match status" value="2"/>
</dbReference>
<evidence type="ECO:0000256" key="6">
    <source>
        <dbReference type="ARBA" id="ARBA00023242"/>
    </source>
</evidence>
<accession>A0A4Y7JE91</accession>
<dbReference type="Gene3D" id="1.10.10.60">
    <property type="entry name" value="Homeodomain-like"/>
    <property type="match status" value="2"/>
</dbReference>
<dbReference type="GO" id="GO:0003700">
    <property type="term" value="F:DNA-binding transcription factor activity"/>
    <property type="evidence" value="ECO:0007669"/>
    <property type="project" value="InterPro"/>
</dbReference>
<dbReference type="SUPFAM" id="SSF53474">
    <property type="entry name" value="alpha/beta-Hydrolases"/>
    <property type="match status" value="1"/>
</dbReference>
<dbReference type="Pfam" id="PF00249">
    <property type="entry name" value="Myb_DNA-binding"/>
    <property type="match status" value="2"/>
</dbReference>
<protein>
    <submittedName>
        <fullName evidence="9">Uncharacterized protein</fullName>
    </submittedName>
</protein>
<evidence type="ECO:0000256" key="3">
    <source>
        <dbReference type="ARBA" id="ARBA00023015"/>
    </source>
</evidence>
<feature type="domain" description="Myb-like" evidence="7">
    <location>
        <begin position="427"/>
        <end position="477"/>
    </location>
</feature>
<feature type="domain" description="Myb-like" evidence="7">
    <location>
        <begin position="374"/>
        <end position="426"/>
    </location>
</feature>
<proteinExistence type="predicted"/>
<dbReference type="PANTHER" id="PTHR45675">
    <property type="entry name" value="MYB TRANSCRIPTION FACTOR-RELATED-RELATED"/>
    <property type="match status" value="1"/>
</dbReference>
<feature type="domain" description="HTH myb-type" evidence="8">
    <location>
        <begin position="427"/>
        <end position="481"/>
    </location>
</feature>
<dbReference type="CDD" id="cd00167">
    <property type="entry name" value="SANT"/>
    <property type="match status" value="2"/>
</dbReference>
<dbReference type="InterPro" id="IPR001005">
    <property type="entry name" value="SANT/Myb"/>
</dbReference>
<dbReference type="SMART" id="SM00717">
    <property type="entry name" value="SANT"/>
    <property type="match status" value="2"/>
</dbReference>
<evidence type="ECO:0000259" key="8">
    <source>
        <dbReference type="PROSITE" id="PS51294"/>
    </source>
</evidence>
<dbReference type="InterPro" id="IPR029058">
    <property type="entry name" value="AB_hydrolase_fold"/>
</dbReference>
<evidence type="ECO:0000256" key="1">
    <source>
        <dbReference type="ARBA" id="ARBA00004123"/>
    </source>
</evidence>
<dbReference type="InterPro" id="IPR009057">
    <property type="entry name" value="Homeodomain-like_sf"/>
</dbReference>
<evidence type="ECO:0000259" key="7">
    <source>
        <dbReference type="PROSITE" id="PS50090"/>
    </source>
</evidence>
<organism evidence="9 10">
    <name type="scientific">Papaver somniferum</name>
    <name type="common">Opium poppy</name>
    <dbReference type="NCBI Taxonomy" id="3469"/>
    <lineage>
        <taxon>Eukaryota</taxon>
        <taxon>Viridiplantae</taxon>
        <taxon>Streptophyta</taxon>
        <taxon>Embryophyta</taxon>
        <taxon>Tracheophyta</taxon>
        <taxon>Spermatophyta</taxon>
        <taxon>Magnoliopsida</taxon>
        <taxon>Ranunculales</taxon>
        <taxon>Papaveraceae</taxon>
        <taxon>Papaveroideae</taxon>
        <taxon>Papaver</taxon>
    </lineage>
</organism>
<dbReference type="Proteomes" id="UP000316621">
    <property type="component" value="Chromosome 4"/>
</dbReference>
<dbReference type="SUPFAM" id="SSF46689">
    <property type="entry name" value="Homeodomain-like"/>
    <property type="match status" value="1"/>
</dbReference>
<dbReference type="EMBL" id="CM010718">
    <property type="protein sequence ID" value="RZC58069.1"/>
    <property type="molecule type" value="Genomic_DNA"/>
</dbReference>
<evidence type="ECO:0000256" key="2">
    <source>
        <dbReference type="ARBA" id="ARBA00022737"/>
    </source>
</evidence>
<dbReference type="PANTHER" id="PTHR45675:SF30">
    <property type="entry name" value="TRANSCRIPTION FACTOR MYB62"/>
    <property type="match status" value="1"/>
</dbReference>
<gene>
    <name evidence="9" type="ORF">C5167_005372</name>
</gene>
<keyword evidence="4" id="KW-0238">DNA-binding</keyword>
<dbReference type="GO" id="GO:0005634">
    <property type="term" value="C:nucleus"/>
    <property type="evidence" value="ECO:0007669"/>
    <property type="project" value="UniProtKB-SubCell"/>
</dbReference>
<evidence type="ECO:0000313" key="10">
    <source>
        <dbReference type="Proteomes" id="UP000316621"/>
    </source>
</evidence>
<keyword evidence="10" id="KW-1185">Reference proteome</keyword>
<dbReference type="STRING" id="3469.A0A4Y7JE91"/>
<dbReference type="InterPro" id="IPR044676">
    <property type="entry name" value="EOBI/EOBII-like_plant"/>
</dbReference>
<keyword evidence="6" id="KW-0539">Nucleus</keyword>
<keyword evidence="5" id="KW-0804">Transcription</keyword>
<sequence>MAALFSSQTNLSSSLVIHSYPVKLKKFPIRKSVNVAKKVSLFAVLVDNGKMKVPFKLKEGQSRKFHQLPSGLKMEVISQKGLDQNTNNKLKNPPLVFIHGSYHAAWCWAEHWLPFFSENGFDCSALSLLSQGESDEPPGPAAGTLETHASDVASFIQKEITAPPVLLGHSFGGLIVQFYLSSVETKEEIPGSANSLPKLAGAVLLCSVPPTGNGGLVWRYMRSKPIAAFKVTISLAAKGFATSLSLCKETFFSPELQDHLTRSYQKLMVESSRMPLFDLKKLNASLPVPRVPRSSFELLVLGASNDFIVDSETAMFYGVEPVCIEGIAHDMMLDCTWDKVAANFSTSVVRSNVNFHEDEEEEENENGVLIHDDEDELRRGPWTLDEDKLLVHYISCHGDRRWNHLAKSSGLKRTGKSCRLRWLNYLKPDVKRGNLTIEEQILIIQLQSKLGNRWSRIAKHLPGRTDNEIKNYWRTRVQKQERQRLKFDPNNMPALVPDHAMGCFAPRTTMDIIGDMNCNTSQALVNNTASCTSSTSSLVPNSTISISRAFVDTSGDSGHHNTHTTNNGTAEYDINGSAFPKAIDCSYQMINDCGNVYDYMDALINLGNSISSRCHITEDNAVLDDQTAINDLWKW</sequence>
<evidence type="ECO:0000256" key="5">
    <source>
        <dbReference type="ARBA" id="ARBA00023163"/>
    </source>
</evidence>
<dbReference type="FunFam" id="1.10.10.60:FF:000011">
    <property type="entry name" value="Myb transcription factor"/>
    <property type="match status" value="1"/>
</dbReference>
<dbReference type="GO" id="GO:0043565">
    <property type="term" value="F:sequence-specific DNA binding"/>
    <property type="evidence" value="ECO:0007669"/>
    <property type="project" value="InterPro"/>
</dbReference>
<dbReference type="InterPro" id="IPR017930">
    <property type="entry name" value="Myb_dom"/>
</dbReference>
<evidence type="ECO:0000256" key="4">
    <source>
        <dbReference type="ARBA" id="ARBA00023125"/>
    </source>
</evidence>
<dbReference type="Gene3D" id="3.40.50.1820">
    <property type="entry name" value="alpha/beta hydrolase"/>
    <property type="match status" value="1"/>
</dbReference>
<evidence type="ECO:0000313" key="9">
    <source>
        <dbReference type="EMBL" id="RZC58069.1"/>
    </source>
</evidence>
<dbReference type="InterPro" id="IPR000073">
    <property type="entry name" value="AB_hydrolase_1"/>
</dbReference>
<dbReference type="PROSITE" id="PS50090">
    <property type="entry name" value="MYB_LIKE"/>
    <property type="match status" value="2"/>
</dbReference>
<name>A0A4Y7JE91_PAPSO</name>
<dbReference type="Gramene" id="RZC58069">
    <property type="protein sequence ID" value="RZC58069"/>
    <property type="gene ID" value="C5167_005372"/>
</dbReference>
<reference evidence="9 10" key="1">
    <citation type="journal article" date="2018" name="Science">
        <title>The opium poppy genome and morphinan production.</title>
        <authorList>
            <person name="Guo L."/>
            <person name="Winzer T."/>
            <person name="Yang X."/>
            <person name="Li Y."/>
            <person name="Ning Z."/>
            <person name="He Z."/>
            <person name="Teodor R."/>
            <person name="Lu Y."/>
            <person name="Bowser T.A."/>
            <person name="Graham I.A."/>
            <person name="Ye K."/>
        </authorList>
    </citation>
    <scope>NUCLEOTIDE SEQUENCE [LARGE SCALE GENOMIC DNA]</scope>
    <source>
        <strain evidence="10">cv. HN1</strain>
        <tissue evidence="9">Leaves</tissue>
    </source>
</reference>